<dbReference type="Gramene" id="Pp3c12_6860V3.1">
    <property type="protein sequence ID" value="Pp3c12_6860V3.1"/>
    <property type="gene ID" value="Pp3c12_6860"/>
</dbReference>
<feature type="transmembrane region" description="Helical" evidence="1">
    <location>
        <begin position="127"/>
        <end position="148"/>
    </location>
</feature>
<dbReference type="InParanoid" id="A0A2K1JPQ5"/>
<evidence type="ECO:0000256" key="1">
    <source>
        <dbReference type="SAM" id="Phobius"/>
    </source>
</evidence>
<evidence type="ECO:0000313" key="2">
    <source>
        <dbReference type="EMBL" id="PNR43524.1"/>
    </source>
</evidence>
<organism evidence="2">
    <name type="scientific">Physcomitrium patens</name>
    <name type="common">Spreading-leaved earth moss</name>
    <name type="synonym">Physcomitrella patens</name>
    <dbReference type="NCBI Taxonomy" id="3218"/>
    <lineage>
        <taxon>Eukaryota</taxon>
        <taxon>Viridiplantae</taxon>
        <taxon>Streptophyta</taxon>
        <taxon>Embryophyta</taxon>
        <taxon>Bryophyta</taxon>
        <taxon>Bryophytina</taxon>
        <taxon>Bryopsida</taxon>
        <taxon>Funariidae</taxon>
        <taxon>Funariales</taxon>
        <taxon>Funariaceae</taxon>
        <taxon>Physcomitrium</taxon>
    </lineage>
</organism>
<dbReference type="EnsemblPlants" id="Pp3c12_6860V3.1">
    <property type="protein sequence ID" value="Pp3c12_6860V3.1"/>
    <property type="gene ID" value="Pp3c12_6860"/>
</dbReference>
<reference evidence="2 4" key="2">
    <citation type="journal article" date="2018" name="Plant J.">
        <title>The Physcomitrella patens chromosome-scale assembly reveals moss genome structure and evolution.</title>
        <authorList>
            <person name="Lang D."/>
            <person name="Ullrich K.K."/>
            <person name="Murat F."/>
            <person name="Fuchs J."/>
            <person name="Jenkins J."/>
            <person name="Haas F.B."/>
            <person name="Piednoel M."/>
            <person name="Gundlach H."/>
            <person name="Van Bel M."/>
            <person name="Meyberg R."/>
            <person name="Vives C."/>
            <person name="Morata J."/>
            <person name="Symeonidi A."/>
            <person name="Hiss M."/>
            <person name="Muchero W."/>
            <person name="Kamisugi Y."/>
            <person name="Saleh O."/>
            <person name="Blanc G."/>
            <person name="Decker E.L."/>
            <person name="van Gessel N."/>
            <person name="Grimwood J."/>
            <person name="Hayes R.D."/>
            <person name="Graham S.W."/>
            <person name="Gunter L.E."/>
            <person name="McDaniel S.F."/>
            <person name="Hoernstein S.N.W."/>
            <person name="Larsson A."/>
            <person name="Li F.W."/>
            <person name="Perroud P.F."/>
            <person name="Phillips J."/>
            <person name="Ranjan P."/>
            <person name="Rokshar D.S."/>
            <person name="Rothfels C.J."/>
            <person name="Schneider L."/>
            <person name="Shu S."/>
            <person name="Stevenson D.W."/>
            <person name="Thummler F."/>
            <person name="Tillich M."/>
            <person name="Villarreal Aguilar J.C."/>
            <person name="Widiez T."/>
            <person name="Wong G.K."/>
            <person name="Wymore A."/>
            <person name="Zhang Y."/>
            <person name="Zimmer A.D."/>
            <person name="Quatrano R.S."/>
            <person name="Mayer K.F.X."/>
            <person name="Goodstein D."/>
            <person name="Casacuberta J.M."/>
            <person name="Vandepoele K."/>
            <person name="Reski R."/>
            <person name="Cuming A.C."/>
            <person name="Tuskan G.A."/>
            <person name="Maumus F."/>
            <person name="Salse J."/>
            <person name="Schmutz J."/>
            <person name="Rensing S.A."/>
        </authorList>
    </citation>
    <scope>NUCLEOTIDE SEQUENCE [LARGE SCALE GENOMIC DNA]</scope>
    <source>
        <strain evidence="3 4">cv. Gransden 2004</strain>
    </source>
</reference>
<keyword evidence="4" id="KW-1185">Reference proteome</keyword>
<reference evidence="3" key="3">
    <citation type="submission" date="2020-12" db="UniProtKB">
        <authorList>
            <consortium name="EnsemblPlants"/>
        </authorList>
    </citation>
    <scope>IDENTIFICATION</scope>
</reference>
<dbReference type="EnsemblPlants" id="Pp3c12_6860V3.2">
    <property type="protein sequence ID" value="Pp3c12_6860V3.2"/>
    <property type="gene ID" value="Pp3c12_6860"/>
</dbReference>
<sequence>MEATGLSLSGARQCAQPWSRRIEHQHRGTLGSQNSLSCRQKVVMKLDIESRLSCSVQHRVSSVRAKRFGFSVVEAKPRESTKARLGLARSRSAVVCAKKEDVEHQDLEKAESNSSESWTSRAQRANIVSRIFMVTFLWISLFFGISVANNELGGGRPGRRGPRK</sequence>
<evidence type="ECO:0000313" key="3">
    <source>
        <dbReference type="EnsemblPlants" id="Pp3c12_6860V3.1"/>
    </source>
</evidence>
<keyword evidence="1" id="KW-0472">Membrane</keyword>
<evidence type="ECO:0000313" key="4">
    <source>
        <dbReference type="Proteomes" id="UP000006727"/>
    </source>
</evidence>
<keyword evidence="1" id="KW-0812">Transmembrane</keyword>
<keyword evidence="1" id="KW-1133">Transmembrane helix</keyword>
<dbReference type="Gramene" id="Pp3c12_6860V3.2">
    <property type="protein sequence ID" value="Pp3c12_6860V3.2"/>
    <property type="gene ID" value="Pp3c12_6860"/>
</dbReference>
<dbReference type="EMBL" id="ABEU02000012">
    <property type="protein sequence ID" value="PNR43524.1"/>
    <property type="molecule type" value="Genomic_DNA"/>
</dbReference>
<name>A0A2K1JPQ5_PHYPA</name>
<proteinExistence type="predicted"/>
<gene>
    <name evidence="2" type="ORF">PHYPA_015905</name>
</gene>
<dbReference type="PaxDb" id="3218-PP1S56_157V6.1"/>
<reference evidence="2 4" key="1">
    <citation type="journal article" date="2008" name="Science">
        <title>The Physcomitrella genome reveals evolutionary insights into the conquest of land by plants.</title>
        <authorList>
            <person name="Rensing S."/>
            <person name="Lang D."/>
            <person name="Zimmer A."/>
            <person name="Terry A."/>
            <person name="Salamov A."/>
            <person name="Shapiro H."/>
            <person name="Nishiyama T."/>
            <person name="Perroud P.-F."/>
            <person name="Lindquist E."/>
            <person name="Kamisugi Y."/>
            <person name="Tanahashi T."/>
            <person name="Sakakibara K."/>
            <person name="Fujita T."/>
            <person name="Oishi K."/>
            <person name="Shin-I T."/>
            <person name="Kuroki Y."/>
            <person name="Toyoda A."/>
            <person name="Suzuki Y."/>
            <person name="Hashimoto A."/>
            <person name="Yamaguchi K."/>
            <person name="Sugano A."/>
            <person name="Kohara Y."/>
            <person name="Fujiyama A."/>
            <person name="Anterola A."/>
            <person name="Aoki S."/>
            <person name="Ashton N."/>
            <person name="Barbazuk W.B."/>
            <person name="Barker E."/>
            <person name="Bennetzen J."/>
            <person name="Bezanilla M."/>
            <person name="Blankenship R."/>
            <person name="Cho S.H."/>
            <person name="Dutcher S."/>
            <person name="Estelle M."/>
            <person name="Fawcett J.A."/>
            <person name="Gundlach H."/>
            <person name="Hanada K."/>
            <person name="Heyl A."/>
            <person name="Hicks K.A."/>
            <person name="Hugh J."/>
            <person name="Lohr M."/>
            <person name="Mayer K."/>
            <person name="Melkozernov A."/>
            <person name="Murata T."/>
            <person name="Nelson D."/>
            <person name="Pils B."/>
            <person name="Prigge M."/>
            <person name="Reiss B."/>
            <person name="Renner T."/>
            <person name="Rombauts S."/>
            <person name="Rushton P."/>
            <person name="Sanderfoot A."/>
            <person name="Schween G."/>
            <person name="Shiu S.-H."/>
            <person name="Stueber K."/>
            <person name="Theodoulou F.L."/>
            <person name="Tu H."/>
            <person name="Van de Peer Y."/>
            <person name="Verrier P.J."/>
            <person name="Waters E."/>
            <person name="Wood A."/>
            <person name="Yang L."/>
            <person name="Cove D."/>
            <person name="Cuming A."/>
            <person name="Hasebe M."/>
            <person name="Lucas S."/>
            <person name="Mishler D.B."/>
            <person name="Reski R."/>
            <person name="Grigoriev I."/>
            <person name="Quatrano R.S."/>
            <person name="Boore J.L."/>
        </authorList>
    </citation>
    <scope>NUCLEOTIDE SEQUENCE [LARGE SCALE GENOMIC DNA]</scope>
    <source>
        <strain evidence="3 4">cv. Gransden 2004</strain>
    </source>
</reference>
<accession>A0A2K1JPQ5</accession>
<protein>
    <submittedName>
        <fullName evidence="2 3">Uncharacterized protein</fullName>
    </submittedName>
</protein>
<dbReference type="Proteomes" id="UP000006727">
    <property type="component" value="Chromosome 12"/>
</dbReference>
<dbReference type="AlphaFoldDB" id="A0A2K1JPQ5"/>